<organism evidence="2 3">
    <name type="scientific">Anaerococcus nagyae</name>
    <dbReference type="NCBI Taxonomy" id="1755241"/>
    <lineage>
        <taxon>Bacteria</taxon>
        <taxon>Bacillati</taxon>
        <taxon>Bacillota</taxon>
        <taxon>Tissierellia</taxon>
        <taxon>Tissierellales</taxon>
        <taxon>Peptoniphilaceae</taxon>
        <taxon>Anaerococcus</taxon>
    </lineage>
</organism>
<feature type="compositionally biased region" description="Basic and acidic residues" evidence="1">
    <location>
        <begin position="98"/>
        <end position="110"/>
    </location>
</feature>
<keyword evidence="3" id="KW-1185">Reference proteome</keyword>
<protein>
    <submittedName>
        <fullName evidence="2">DUF2992 family protein</fullName>
    </submittedName>
</protein>
<proteinExistence type="predicted"/>
<comment type="caution">
    <text evidence="2">The sequence shown here is derived from an EMBL/GenBank/DDBJ whole genome shotgun (WGS) entry which is preliminary data.</text>
</comment>
<name>A0A3E2TG22_9FIRM</name>
<dbReference type="Proteomes" id="UP000261011">
    <property type="component" value="Unassembled WGS sequence"/>
</dbReference>
<dbReference type="OrthoDB" id="4570726at2"/>
<evidence type="ECO:0000313" key="2">
    <source>
        <dbReference type="EMBL" id="RGB74923.1"/>
    </source>
</evidence>
<reference evidence="2 3" key="1">
    <citation type="submission" date="2018-08" db="EMBL/GenBank/DDBJ databases">
        <title>A genome reference for cultivated species of the human gut microbiota.</title>
        <authorList>
            <person name="Zou Y."/>
            <person name="Xue W."/>
            <person name="Luo G."/>
        </authorList>
    </citation>
    <scope>NUCLEOTIDE SEQUENCE [LARGE SCALE GENOMIC DNA]</scope>
    <source>
        <strain evidence="2 3">OF01-3</strain>
    </source>
</reference>
<feature type="region of interest" description="Disordered" evidence="1">
    <location>
        <begin position="69"/>
        <end position="138"/>
    </location>
</feature>
<dbReference type="RefSeq" id="WP_117522177.1">
    <property type="nucleotide sequence ID" value="NZ_QVEU01000008.1"/>
</dbReference>
<evidence type="ECO:0000313" key="3">
    <source>
        <dbReference type="Proteomes" id="UP000261011"/>
    </source>
</evidence>
<sequence length="138" mass="16542">MNKVSIKLTVYFEDPFWVGVFERVEYNSLSVCRVVFGSEPTNNEVYNFILKNYNKLRFSQDINIKLKKKATNPKRLQREAGRQSKKVGVSTKSQLALERQKEKYKLEKQANKKQKMRLEKKKKYELKKRKRKQKHKGK</sequence>
<feature type="compositionally biased region" description="Basic residues" evidence="1">
    <location>
        <begin position="111"/>
        <end position="138"/>
    </location>
</feature>
<dbReference type="PIRSF" id="PIRSF021328">
    <property type="entry name" value="UCP021328"/>
    <property type="match status" value="1"/>
</dbReference>
<dbReference type="InterPro" id="IPR016787">
    <property type="entry name" value="UCP021328"/>
</dbReference>
<evidence type="ECO:0000256" key="1">
    <source>
        <dbReference type="SAM" id="MobiDB-lite"/>
    </source>
</evidence>
<dbReference type="Pfam" id="PF11208">
    <property type="entry name" value="DUF2992"/>
    <property type="match status" value="1"/>
</dbReference>
<accession>A0A3E2TG22</accession>
<dbReference type="AlphaFoldDB" id="A0A3E2TG22"/>
<dbReference type="EMBL" id="QVEU01000008">
    <property type="protein sequence ID" value="RGB74923.1"/>
    <property type="molecule type" value="Genomic_DNA"/>
</dbReference>
<gene>
    <name evidence="2" type="ORF">DXA39_07915</name>
</gene>